<feature type="compositionally biased region" description="Polar residues" evidence="1">
    <location>
        <begin position="778"/>
        <end position="789"/>
    </location>
</feature>
<feature type="compositionally biased region" description="Polar residues" evidence="1">
    <location>
        <begin position="20"/>
        <end position="29"/>
    </location>
</feature>
<feature type="region of interest" description="Disordered" evidence="1">
    <location>
        <begin position="375"/>
        <end position="421"/>
    </location>
</feature>
<proteinExistence type="predicted"/>
<feature type="compositionally biased region" description="Polar residues" evidence="1">
    <location>
        <begin position="337"/>
        <end position="347"/>
    </location>
</feature>
<feature type="compositionally biased region" description="Low complexity" evidence="1">
    <location>
        <begin position="124"/>
        <end position="135"/>
    </location>
</feature>
<feature type="region of interest" description="Disordered" evidence="1">
    <location>
        <begin position="1"/>
        <end position="29"/>
    </location>
</feature>
<dbReference type="Proteomes" id="UP000799767">
    <property type="component" value="Unassembled WGS sequence"/>
</dbReference>
<feature type="region of interest" description="Disordered" evidence="1">
    <location>
        <begin position="54"/>
        <end position="75"/>
    </location>
</feature>
<reference evidence="2" key="1">
    <citation type="journal article" date="2020" name="Stud. Mycol.">
        <title>101 Dothideomycetes genomes: a test case for predicting lifestyles and emergence of pathogens.</title>
        <authorList>
            <person name="Haridas S."/>
            <person name="Albert R."/>
            <person name="Binder M."/>
            <person name="Bloem J."/>
            <person name="Labutti K."/>
            <person name="Salamov A."/>
            <person name="Andreopoulos B."/>
            <person name="Baker S."/>
            <person name="Barry K."/>
            <person name="Bills G."/>
            <person name="Bluhm B."/>
            <person name="Cannon C."/>
            <person name="Castanera R."/>
            <person name="Culley D."/>
            <person name="Daum C."/>
            <person name="Ezra D."/>
            <person name="Gonzalez J."/>
            <person name="Henrissat B."/>
            <person name="Kuo A."/>
            <person name="Liang C."/>
            <person name="Lipzen A."/>
            <person name="Lutzoni F."/>
            <person name="Magnuson J."/>
            <person name="Mondo S."/>
            <person name="Nolan M."/>
            <person name="Ohm R."/>
            <person name="Pangilinan J."/>
            <person name="Park H.-J."/>
            <person name="Ramirez L."/>
            <person name="Alfaro M."/>
            <person name="Sun H."/>
            <person name="Tritt A."/>
            <person name="Yoshinaga Y."/>
            <person name="Zwiers L.-H."/>
            <person name="Turgeon B."/>
            <person name="Goodwin S."/>
            <person name="Spatafora J."/>
            <person name="Crous P."/>
            <person name="Grigoriev I."/>
        </authorList>
    </citation>
    <scope>NUCLEOTIDE SEQUENCE</scope>
    <source>
        <strain evidence="2">CBS 113389</strain>
    </source>
</reference>
<feature type="compositionally biased region" description="Low complexity" evidence="1">
    <location>
        <begin position="518"/>
        <end position="530"/>
    </location>
</feature>
<organism evidence="2 3">
    <name type="scientific">Neohortaea acidophila</name>
    <dbReference type="NCBI Taxonomy" id="245834"/>
    <lineage>
        <taxon>Eukaryota</taxon>
        <taxon>Fungi</taxon>
        <taxon>Dikarya</taxon>
        <taxon>Ascomycota</taxon>
        <taxon>Pezizomycotina</taxon>
        <taxon>Dothideomycetes</taxon>
        <taxon>Dothideomycetidae</taxon>
        <taxon>Mycosphaerellales</taxon>
        <taxon>Teratosphaeriaceae</taxon>
        <taxon>Neohortaea</taxon>
    </lineage>
</organism>
<evidence type="ECO:0000313" key="3">
    <source>
        <dbReference type="Proteomes" id="UP000799767"/>
    </source>
</evidence>
<feature type="region of interest" description="Disordered" evidence="1">
    <location>
        <begin position="171"/>
        <end position="208"/>
    </location>
</feature>
<feature type="compositionally biased region" description="Basic residues" evidence="1">
    <location>
        <begin position="609"/>
        <end position="621"/>
    </location>
</feature>
<feature type="region of interest" description="Disordered" evidence="1">
    <location>
        <begin position="768"/>
        <end position="842"/>
    </location>
</feature>
<dbReference type="AlphaFoldDB" id="A0A6A6PJ86"/>
<feature type="compositionally biased region" description="Low complexity" evidence="1">
    <location>
        <begin position="238"/>
        <end position="251"/>
    </location>
</feature>
<feature type="region of interest" description="Disordered" evidence="1">
    <location>
        <begin position="105"/>
        <end position="151"/>
    </location>
</feature>
<evidence type="ECO:0000256" key="1">
    <source>
        <dbReference type="SAM" id="MobiDB-lite"/>
    </source>
</evidence>
<dbReference type="EMBL" id="MU001640">
    <property type="protein sequence ID" value="KAF2479985.1"/>
    <property type="molecule type" value="Genomic_DNA"/>
</dbReference>
<evidence type="ECO:0000313" key="2">
    <source>
        <dbReference type="EMBL" id="KAF2479985.1"/>
    </source>
</evidence>
<dbReference type="OrthoDB" id="3437384at2759"/>
<keyword evidence="3" id="KW-1185">Reference proteome</keyword>
<dbReference type="GeneID" id="54474657"/>
<feature type="region of interest" description="Disordered" evidence="1">
    <location>
        <begin position="433"/>
        <end position="472"/>
    </location>
</feature>
<accession>A0A6A6PJ86</accession>
<feature type="region of interest" description="Disordered" evidence="1">
    <location>
        <begin position="596"/>
        <end position="624"/>
    </location>
</feature>
<protein>
    <submittedName>
        <fullName evidence="2">Uncharacterized protein</fullName>
    </submittedName>
</protein>
<feature type="compositionally biased region" description="Polar residues" evidence="1">
    <location>
        <begin position="137"/>
        <end position="151"/>
    </location>
</feature>
<feature type="compositionally biased region" description="Basic and acidic residues" evidence="1">
    <location>
        <begin position="392"/>
        <end position="404"/>
    </location>
</feature>
<feature type="region of interest" description="Disordered" evidence="1">
    <location>
        <begin position="337"/>
        <end position="360"/>
    </location>
</feature>
<name>A0A6A6PJ86_9PEZI</name>
<feature type="region of interest" description="Disordered" evidence="1">
    <location>
        <begin position="500"/>
        <end position="533"/>
    </location>
</feature>
<gene>
    <name evidence="2" type="ORF">BDY17DRAFT_29785</name>
</gene>
<sequence length="991" mass="109799">MSEIHVGPSVGLSKPGSLSRDFNTQNGVSSSIADEYHAKSETVPLHKMDISQQLRSMSQMSDTPANETPSHSAHASLSRIWQAHLGAPSAQSRHSRRLSSLDMRISGLTSPMNGGHVPLRDNTSSVYSRSASAAANDQDQTNALHFNTPRTSPVGWEEVLEDWPLKPEVSKPKLKSALRAEPKRSPGKKLRNKPLPPDPPEAVPSDNVTRKVSFETSALKSDNASVRLLSPPPPLREASIPSKSSSSTLTRLSKASRFLERFSPPKKTVQKRRSIFKFLRPGSQKQQNRCVSSPALVPNVSKTTTVAFDGQSDDPALLTVEYELNGQPSRVARSMSMNQLSPSAAETSRTHLEPNPGPAYALVRRPTLADYERSLTIAGDDRRRPSTVSLKRAKEVQEEDRRESGGGLRKRLSRARPLRDDASPLMAQALEKHQQEKALFRSAGKQRESAGGLDPLAFSDSSPFSRTGASLPPASLYNHNDLLDPLEKGHLKSHSERGFDHVYLAPPSPHHHAHSSRHSSPAASTRAPSTVASHMQPIREMLPLPPKARIGTNLESWSRYPSHTRGERCGSAGRADAIIARDFGIDINPEEIHVSDTAEDDDDSPGSKHSAKITPPRRRRTGLAQSRSFGGIVRYYSNLFHTRGWYGQNRRTSITTGGTLEYPELEMLPVQMAVDLPRHHHHHHPIEHLRDSIKEDAGKITAFVKDEEGKLDAFVKREEEVLEGFVRKEEDELEGFVKKEEQMFGEFVKREEGKLRDFVEGEEEAMLFHPHHRHHRPGSSTSRKSSPFRTGSIFEPPHHHRQDEGRLPRSETMVGPGDMARRSSTTPHHHGVTELDGNSCTQLSKKKQATLSKAELWSNVYKDCLERSTSTASAKDDIAIDEKRALLSKLDVDDALPSRNSSNNICNNDNILLTLEATRPRSPDIQVPTVVDPKEAPRIRRFPSVTVIDDRKGHFRSVSLISVRTNKSKTSGLEVERVESGQGLLLGGDEA</sequence>
<dbReference type="RefSeq" id="XP_033586555.1">
    <property type="nucleotide sequence ID" value="XM_033733655.1"/>
</dbReference>
<feature type="compositionally biased region" description="Polar residues" evidence="1">
    <location>
        <begin position="459"/>
        <end position="468"/>
    </location>
</feature>
<feature type="region of interest" description="Disordered" evidence="1">
    <location>
        <begin position="223"/>
        <end position="251"/>
    </location>
</feature>